<comment type="similarity">
    <text evidence="1 7">Belongs to the cytochrome P450 family.</text>
</comment>
<dbReference type="Pfam" id="PF00067">
    <property type="entry name" value="p450"/>
    <property type="match status" value="1"/>
</dbReference>
<gene>
    <name evidence="8" type="ORF">ACFSR8_10220</name>
</gene>
<dbReference type="RefSeq" id="WP_380291671.1">
    <property type="nucleotide sequence ID" value="NZ_JBHULY010000019.1"/>
</dbReference>
<organism evidence="8 9">
    <name type="scientific">Hyunsoonleella rubra</name>
    <dbReference type="NCBI Taxonomy" id="1737062"/>
    <lineage>
        <taxon>Bacteria</taxon>
        <taxon>Pseudomonadati</taxon>
        <taxon>Bacteroidota</taxon>
        <taxon>Flavobacteriia</taxon>
        <taxon>Flavobacteriales</taxon>
        <taxon>Flavobacteriaceae</taxon>
    </lineage>
</organism>
<dbReference type="InterPro" id="IPR002401">
    <property type="entry name" value="Cyt_P450_E_grp-I"/>
</dbReference>
<dbReference type="Gene3D" id="1.10.630.10">
    <property type="entry name" value="Cytochrome P450"/>
    <property type="match status" value="1"/>
</dbReference>
<evidence type="ECO:0000256" key="2">
    <source>
        <dbReference type="ARBA" id="ARBA00022617"/>
    </source>
</evidence>
<keyword evidence="3 7" id="KW-0479">Metal-binding</keyword>
<proteinExistence type="inferred from homology"/>
<evidence type="ECO:0000313" key="9">
    <source>
        <dbReference type="Proteomes" id="UP001597476"/>
    </source>
</evidence>
<dbReference type="EMBL" id="JBHULY010000019">
    <property type="protein sequence ID" value="MFD2726588.1"/>
    <property type="molecule type" value="Genomic_DNA"/>
</dbReference>
<dbReference type="InterPro" id="IPR017972">
    <property type="entry name" value="Cyt_P450_CS"/>
</dbReference>
<evidence type="ECO:0000256" key="3">
    <source>
        <dbReference type="ARBA" id="ARBA00022723"/>
    </source>
</evidence>
<keyword evidence="6 7" id="KW-0503">Monooxygenase</keyword>
<evidence type="ECO:0000256" key="1">
    <source>
        <dbReference type="ARBA" id="ARBA00010617"/>
    </source>
</evidence>
<reference evidence="9" key="1">
    <citation type="journal article" date="2019" name="Int. J. Syst. Evol. Microbiol.">
        <title>The Global Catalogue of Microorganisms (GCM) 10K type strain sequencing project: providing services to taxonomists for standard genome sequencing and annotation.</title>
        <authorList>
            <consortium name="The Broad Institute Genomics Platform"/>
            <consortium name="The Broad Institute Genome Sequencing Center for Infectious Disease"/>
            <person name="Wu L."/>
            <person name="Ma J."/>
        </authorList>
    </citation>
    <scope>NUCLEOTIDE SEQUENCE [LARGE SCALE GENOMIC DNA]</scope>
    <source>
        <strain evidence="9">KCTC 42398</strain>
    </source>
</reference>
<evidence type="ECO:0000256" key="5">
    <source>
        <dbReference type="ARBA" id="ARBA00023004"/>
    </source>
</evidence>
<dbReference type="PANTHER" id="PTHR24291:SF50">
    <property type="entry name" value="BIFUNCTIONAL ALBAFLAVENONE MONOOXYGENASE_TERPENE SYNTHASE"/>
    <property type="match status" value="1"/>
</dbReference>
<protein>
    <submittedName>
        <fullName evidence="8">Cytochrome P450</fullName>
    </submittedName>
</protein>
<dbReference type="PROSITE" id="PS00086">
    <property type="entry name" value="CYTOCHROME_P450"/>
    <property type="match status" value="1"/>
</dbReference>
<dbReference type="PRINTS" id="PR00385">
    <property type="entry name" value="P450"/>
</dbReference>
<dbReference type="PANTHER" id="PTHR24291">
    <property type="entry name" value="CYTOCHROME P450 FAMILY 4"/>
    <property type="match status" value="1"/>
</dbReference>
<evidence type="ECO:0000256" key="6">
    <source>
        <dbReference type="ARBA" id="ARBA00023033"/>
    </source>
</evidence>
<dbReference type="Proteomes" id="UP001597476">
    <property type="component" value="Unassembled WGS sequence"/>
</dbReference>
<dbReference type="InterPro" id="IPR001128">
    <property type="entry name" value="Cyt_P450"/>
</dbReference>
<evidence type="ECO:0000256" key="7">
    <source>
        <dbReference type="RuleBase" id="RU000461"/>
    </source>
</evidence>
<evidence type="ECO:0000313" key="8">
    <source>
        <dbReference type="EMBL" id="MFD2726588.1"/>
    </source>
</evidence>
<dbReference type="InterPro" id="IPR036396">
    <property type="entry name" value="Cyt_P450_sf"/>
</dbReference>
<evidence type="ECO:0000256" key="4">
    <source>
        <dbReference type="ARBA" id="ARBA00023002"/>
    </source>
</evidence>
<keyword evidence="5 7" id="KW-0408">Iron</keyword>
<keyword evidence="9" id="KW-1185">Reference proteome</keyword>
<sequence length="449" mass="52565">MKYYYPNKISFLKFLLKSTHIAKNPLPYHRKWFDEVGDTFSLKSPFYGHIILTRDADIAKHILQKNHKIYHKSKIQTKYLSKYVGYGLLTSSGDYWLKQRRLIQPAFHKEKINNLVGIINDTIEEQVASIPIGKMVELYPLMNELAFEVVAKSLFNFSAEKQTLKRLQFIIEKLQLFIIKELRLPYQKVWYILSGQVRYHMKLVKESRAIILEIIEQRRQSKAIHDDLLDMLLNAEYEDGSKMTNAQLIDEILILFVAGHETTANALTFTLKLLAVNQKELRQVSDEIHSVHQNDVSSSLLLSKLNYTKCCVKESLRLYPPAWITDRMNIQDDNIGSYRLKKGTIIGTSIYELHRNKKYWSHPEQFMPERFFEENRKSILPYYMPFGAGPRLCIGNNFAMYEMMLTLNAILSKFHIETDTDRIETNPLITLKPVNVNLKFTKRRKSEGS</sequence>
<dbReference type="PRINTS" id="PR00463">
    <property type="entry name" value="EP450I"/>
</dbReference>
<dbReference type="SUPFAM" id="SSF48264">
    <property type="entry name" value="Cytochrome P450"/>
    <property type="match status" value="1"/>
</dbReference>
<accession>A0ABW5TDK5</accession>
<name>A0ABW5TDK5_9FLAO</name>
<keyword evidence="2 7" id="KW-0349">Heme</keyword>
<comment type="caution">
    <text evidence="8">The sequence shown here is derived from an EMBL/GenBank/DDBJ whole genome shotgun (WGS) entry which is preliminary data.</text>
</comment>
<keyword evidence="4 7" id="KW-0560">Oxidoreductase</keyword>
<dbReference type="InterPro" id="IPR050196">
    <property type="entry name" value="Cytochrome_P450_Monoox"/>
</dbReference>